<evidence type="ECO:0000259" key="6">
    <source>
        <dbReference type="PROSITE" id="PS51656"/>
    </source>
</evidence>
<protein>
    <submittedName>
        <fullName evidence="7">Nitrogen fixation protein rnfB</fullName>
    </submittedName>
</protein>
<keyword evidence="5" id="KW-0472">Membrane</keyword>
<dbReference type="Gene3D" id="1.10.15.40">
    <property type="entry name" value="Electron transport complex subunit B, putative Fe-S cluster"/>
    <property type="match status" value="1"/>
</dbReference>
<keyword evidence="4" id="KW-0411">Iron-sulfur</keyword>
<dbReference type="GeneID" id="77461472"/>
<dbReference type="PROSITE" id="PS51656">
    <property type="entry name" value="4FE4S"/>
    <property type="match status" value="1"/>
</dbReference>
<organism evidence="7 8">
    <name type="scientific">Faecalicoccus pleomorphus</name>
    <dbReference type="NCBI Taxonomy" id="1323"/>
    <lineage>
        <taxon>Bacteria</taxon>
        <taxon>Bacillati</taxon>
        <taxon>Bacillota</taxon>
        <taxon>Erysipelotrichia</taxon>
        <taxon>Erysipelotrichales</taxon>
        <taxon>Erysipelotrichaceae</taxon>
        <taxon>Faecalicoccus</taxon>
    </lineage>
</organism>
<name>A0A380LJV5_9FIRM</name>
<keyword evidence="8" id="KW-1185">Reference proteome</keyword>
<dbReference type="PANTHER" id="PTHR43560">
    <property type="entry name" value="ION-TRANSLOCATING OXIDOREDUCTASE COMPLEX SUBUNIT B"/>
    <property type="match status" value="1"/>
</dbReference>
<keyword evidence="5" id="KW-1133">Transmembrane helix</keyword>
<evidence type="ECO:0000313" key="8">
    <source>
        <dbReference type="Proteomes" id="UP000255523"/>
    </source>
</evidence>
<keyword evidence="2" id="KW-0479">Metal-binding</keyword>
<dbReference type="RefSeq" id="WP_022788997.1">
    <property type="nucleotide sequence ID" value="NZ_JACJKL010000004.1"/>
</dbReference>
<evidence type="ECO:0000256" key="4">
    <source>
        <dbReference type="ARBA" id="ARBA00023014"/>
    </source>
</evidence>
<reference evidence="7 8" key="1">
    <citation type="submission" date="2018-06" db="EMBL/GenBank/DDBJ databases">
        <authorList>
            <consortium name="Pathogen Informatics"/>
            <person name="Doyle S."/>
        </authorList>
    </citation>
    <scope>NUCLEOTIDE SEQUENCE [LARGE SCALE GENOMIC DNA]</scope>
    <source>
        <strain evidence="7 8">NCTC11087</strain>
    </source>
</reference>
<dbReference type="GO" id="GO:0051539">
    <property type="term" value="F:4 iron, 4 sulfur cluster binding"/>
    <property type="evidence" value="ECO:0007669"/>
    <property type="project" value="UniProtKB-KW"/>
</dbReference>
<dbReference type="InterPro" id="IPR050395">
    <property type="entry name" value="4Fe4S_Ferredoxin_RnfB"/>
</dbReference>
<evidence type="ECO:0000256" key="1">
    <source>
        <dbReference type="ARBA" id="ARBA00022485"/>
    </source>
</evidence>
<evidence type="ECO:0000256" key="5">
    <source>
        <dbReference type="SAM" id="Phobius"/>
    </source>
</evidence>
<proteinExistence type="predicted"/>
<evidence type="ECO:0000313" key="7">
    <source>
        <dbReference type="EMBL" id="SUO03621.1"/>
    </source>
</evidence>
<dbReference type="AlphaFoldDB" id="A0A380LJV5"/>
<keyword evidence="1" id="KW-0004">4Fe-4S</keyword>
<dbReference type="Proteomes" id="UP000255523">
    <property type="component" value="Unassembled WGS sequence"/>
</dbReference>
<accession>A0A380LJV5</accession>
<gene>
    <name evidence="7" type="primary">rnfB</name>
    <name evidence="7" type="ORF">NCTC11087_00489</name>
</gene>
<dbReference type="GO" id="GO:0046872">
    <property type="term" value="F:metal ion binding"/>
    <property type="evidence" value="ECO:0007669"/>
    <property type="project" value="UniProtKB-KW"/>
</dbReference>
<evidence type="ECO:0000256" key="3">
    <source>
        <dbReference type="ARBA" id="ARBA00023004"/>
    </source>
</evidence>
<dbReference type="Pfam" id="PF04060">
    <property type="entry name" value="FeS"/>
    <property type="match status" value="1"/>
</dbReference>
<feature type="domain" description="4Fe-4S" evidence="6">
    <location>
        <begin position="33"/>
        <end position="92"/>
    </location>
</feature>
<dbReference type="EMBL" id="UHFX01000003">
    <property type="protein sequence ID" value="SUO03621.1"/>
    <property type="molecule type" value="Genomic_DNA"/>
</dbReference>
<dbReference type="InterPro" id="IPR007202">
    <property type="entry name" value="4Fe-4S_dom"/>
</dbReference>
<sequence length="105" mass="11217">MLDTILIAVVMMLVLGALLGLGLGFADRFLKVEADERVEKVTSMLPGYNCGGCGYPGCSGMAEAMVTKEVNTFLCKPCKPDKKQEIIDYLKNTPGPDGSTVEIKG</sequence>
<feature type="transmembrane region" description="Helical" evidence="5">
    <location>
        <begin position="6"/>
        <end position="26"/>
    </location>
</feature>
<dbReference type="PANTHER" id="PTHR43560:SF1">
    <property type="entry name" value="ION-TRANSLOCATING OXIDOREDUCTASE COMPLEX SUBUNIT B"/>
    <property type="match status" value="1"/>
</dbReference>
<keyword evidence="3" id="KW-0408">Iron</keyword>
<keyword evidence="5" id="KW-0812">Transmembrane</keyword>
<evidence type="ECO:0000256" key="2">
    <source>
        <dbReference type="ARBA" id="ARBA00022723"/>
    </source>
</evidence>